<protein>
    <submittedName>
        <fullName evidence="2">Uncharacterized protein</fullName>
    </submittedName>
</protein>
<reference evidence="2 3" key="1">
    <citation type="submission" date="2013-02" db="EMBL/GenBank/DDBJ databases">
        <title>The Genome Annotation of Plasmodium falciparum MaliPS096_E11.</title>
        <authorList>
            <consortium name="The Broad Institute Genome Sequencing Platform"/>
            <consortium name="The Broad Institute Genome Sequencing Center for Infectious Disease"/>
            <person name="Neafsey D."/>
            <person name="Hoffman S."/>
            <person name="Volkman S."/>
            <person name="Rosenthal P."/>
            <person name="Walker B."/>
            <person name="Young S.K."/>
            <person name="Zeng Q."/>
            <person name="Gargeya S."/>
            <person name="Fitzgerald M."/>
            <person name="Haas B."/>
            <person name="Abouelleil A."/>
            <person name="Allen A.W."/>
            <person name="Alvarado L."/>
            <person name="Arachchi H.M."/>
            <person name="Berlin A.M."/>
            <person name="Chapman S.B."/>
            <person name="Gainer-Dewar J."/>
            <person name="Goldberg J."/>
            <person name="Griggs A."/>
            <person name="Gujja S."/>
            <person name="Hansen M."/>
            <person name="Howarth C."/>
            <person name="Imamovic A."/>
            <person name="Ireland A."/>
            <person name="Larimer J."/>
            <person name="McCowan C."/>
            <person name="Murphy C."/>
            <person name="Pearson M."/>
            <person name="Poon T.W."/>
            <person name="Priest M."/>
            <person name="Roberts A."/>
            <person name="Saif S."/>
            <person name="Shea T."/>
            <person name="Sisk P."/>
            <person name="Sykes S."/>
            <person name="Wortman J."/>
            <person name="Nusbaum C."/>
            <person name="Birren B."/>
        </authorList>
    </citation>
    <scope>NUCLEOTIDE SEQUENCE [LARGE SCALE GENOMIC DNA]</scope>
    <source>
        <strain evidence="2 3">MaliPS096_E11</strain>
    </source>
</reference>
<evidence type="ECO:0000256" key="1">
    <source>
        <dbReference type="SAM" id="MobiDB-lite"/>
    </source>
</evidence>
<gene>
    <name evidence="2" type="ORF">PFMALIP_03932</name>
</gene>
<dbReference type="Proteomes" id="UP000030699">
    <property type="component" value="Unassembled WGS sequence"/>
</dbReference>
<organism evidence="2 3">
    <name type="scientific">Plasmodium falciparum MaliPS096_E11</name>
    <dbReference type="NCBI Taxonomy" id="1036727"/>
    <lineage>
        <taxon>Eukaryota</taxon>
        <taxon>Sar</taxon>
        <taxon>Alveolata</taxon>
        <taxon>Apicomplexa</taxon>
        <taxon>Aconoidasida</taxon>
        <taxon>Haemosporida</taxon>
        <taxon>Plasmodiidae</taxon>
        <taxon>Plasmodium</taxon>
        <taxon>Plasmodium (Laverania)</taxon>
    </lineage>
</organism>
<dbReference type="EMBL" id="KI925589">
    <property type="protein sequence ID" value="ETW48001.1"/>
    <property type="molecule type" value="Genomic_DNA"/>
</dbReference>
<feature type="compositionally biased region" description="Basic and acidic residues" evidence="1">
    <location>
        <begin position="520"/>
        <end position="538"/>
    </location>
</feature>
<evidence type="ECO:0000313" key="2">
    <source>
        <dbReference type="EMBL" id="ETW48001.1"/>
    </source>
</evidence>
<sequence length="770" mass="92003">YESGESQDYESDKSHRKKRKYNETVKHTYDVEESIEQHTCDHSSTGSCKARNCNGINDEEIINFLKSNDKNVYRKYLKNLLVCDKKCSIENHSEEKDLFLKRVQKLCSLIKNKKFNYKYTDYWKKKVHFKCCKLQRAYNIFIIIIFSIVKEIKNLTKELNEMSNFIFINSGIETYLNECNISLVQKRKEHNDIINNYFNENNIINSFFFKKYFCKEEKKKKKKYISYIPLHNYKILFLCLQEIFNDKNIHDKLEKISYYIEFDDTNILPNYCNSFYKHFKINEMYLYHIQSLYNDSVPTIPCLNMFISCMNYNYGKIHKKKSLFKYELNNTHLSTLPYVYCCDIQLIKYFEFLKLKETCYKIIKNNKIYDNFLSHLSSYIFDDSYFIIPFFTSYGKFLIIIKTNKNIDNLQQSMDTLKNKNSITYDVIINSFVFPNDSSFQAIIHFSHIFINTLKNLFKTRNSDEDIPDITFENLLNVDKKRLIYHDKMDDAKYKKDLMDDNKYKDNLMDDSKYKDNLIDDEKYKEKDGDKKEGEDKNNQNNMNKEIPDYINSGPVNISERKNCIEGYNHISLSDDTQYINVDNMYKERNNRNITYEEPKKIINNDNIYISNRNNSIDYNITNSFINNKEEINDNKICTPSKNMMINKKKDNFLPFPNVKLKNVDNKYVSFSERNNIFFYNSENLSCNKQDILHDNFSRTPNKSNIMNYQNYGNYTREANYNYNNNNNTTNLSNDILVYSEIDDVEETSPFPIVSNVNLGEQIFSTTVDF</sequence>
<reference evidence="2 3" key="2">
    <citation type="submission" date="2013-02" db="EMBL/GenBank/DDBJ databases">
        <title>The Genome Sequence of Plasmodium falciparum MaliPS096_E11.</title>
        <authorList>
            <consortium name="The Broad Institute Genome Sequencing Platform"/>
            <consortium name="The Broad Institute Genome Sequencing Center for Infectious Disease"/>
            <person name="Neafsey D."/>
            <person name="Cheeseman I."/>
            <person name="Volkman S."/>
            <person name="Adams J."/>
            <person name="Walker B."/>
            <person name="Young S.K."/>
            <person name="Zeng Q."/>
            <person name="Gargeya S."/>
            <person name="Fitzgerald M."/>
            <person name="Haas B."/>
            <person name="Abouelleil A."/>
            <person name="Alvarado L."/>
            <person name="Arachchi H.M."/>
            <person name="Berlin A.M."/>
            <person name="Chapman S.B."/>
            <person name="Dewar J."/>
            <person name="Goldberg J."/>
            <person name="Griggs A."/>
            <person name="Gujja S."/>
            <person name="Hansen M."/>
            <person name="Howarth C."/>
            <person name="Imamovic A."/>
            <person name="Larimer J."/>
            <person name="McCowan C."/>
            <person name="Murphy C."/>
            <person name="Neiman D."/>
            <person name="Pearson M."/>
            <person name="Priest M."/>
            <person name="Roberts A."/>
            <person name="Saif S."/>
            <person name="Shea T."/>
            <person name="Sisk P."/>
            <person name="Sykes S."/>
            <person name="Wortman J."/>
            <person name="Nusbaum C."/>
            <person name="Birren B."/>
        </authorList>
    </citation>
    <scope>NUCLEOTIDE SEQUENCE [LARGE SCALE GENOMIC DNA]</scope>
    <source>
        <strain evidence="2 3">MaliPS096_E11</strain>
    </source>
</reference>
<name>A0A024WNA4_PLAFA</name>
<feature type="region of interest" description="Disordered" evidence="1">
    <location>
        <begin position="520"/>
        <end position="553"/>
    </location>
</feature>
<feature type="region of interest" description="Disordered" evidence="1">
    <location>
        <begin position="1"/>
        <end position="20"/>
    </location>
</feature>
<dbReference type="AlphaFoldDB" id="A0A024WNA4"/>
<evidence type="ECO:0000313" key="3">
    <source>
        <dbReference type="Proteomes" id="UP000030699"/>
    </source>
</evidence>
<feature type="non-terminal residue" evidence="2">
    <location>
        <position position="1"/>
    </location>
</feature>
<proteinExistence type="predicted"/>
<accession>A0A024WNA4</accession>
<dbReference type="OrthoDB" id="372279at2759"/>